<name>A0A9P0KC06_ACAOB</name>
<dbReference type="Proteomes" id="UP001152888">
    <property type="component" value="Unassembled WGS sequence"/>
</dbReference>
<accession>A0A9P0KC06</accession>
<sequence length="40" mass="4705">MTIIMSEGDERQESIREQESEDEAEKMCVVVHPRQQAKKE</sequence>
<evidence type="ECO:0000313" key="3">
    <source>
        <dbReference type="Proteomes" id="UP001152888"/>
    </source>
</evidence>
<proteinExistence type="predicted"/>
<keyword evidence="3" id="KW-1185">Reference proteome</keyword>
<reference evidence="2" key="1">
    <citation type="submission" date="2022-03" db="EMBL/GenBank/DDBJ databases">
        <authorList>
            <person name="Sayadi A."/>
        </authorList>
    </citation>
    <scope>NUCLEOTIDE SEQUENCE</scope>
</reference>
<organism evidence="2 3">
    <name type="scientific">Acanthoscelides obtectus</name>
    <name type="common">Bean weevil</name>
    <name type="synonym">Bruchus obtectus</name>
    <dbReference type="NCBI Taxonomy" id="200917"/>
    <lineage>
        <taxon>Eukaryota</taxon>
        <taxon>Metazoa</taxon>
        <taxon>Ecdysozoa</taxon>
        <taxon>Arthropoda</taxon>
        <taxon>Hexapoda</taxon>
        <taxon>Insecta</taxon>
        <taxon>Pterygota</taxon>
        <taxon>Neoptera</taxon>
        <taxon>Endopterygota</taxon>
        <taxon>Coleoptera</taxon>
        <taxon>Polyphaga</taxon>
        <taxon>Cucujiformia</taxon>
        <taxon>Chrysomeloidea</taxon>
        <taxon>Chrysomelidae</taxon>
        <taxon>Bruchinae</taxon>
        <taxon>Bruchini</taxon>
        <taxon>Acanthoscelides</taxon>
    </lineage>
</organism>
<dbReference type="AlphaFoldDB" id="A0A9P0KC06"/>
<evidence type="ECO:0000313" key="2">
    <source>
        <dbReference type="EMBL" id="CAH1972307.1"/>
    </source>
</evidence>
<evidence type="ECO:0000256" key="1">
    <source>
        <dbReference type="SAM" id="MobiDB-lite"/>
    </source>
</evidence>
<comment type="caution">
    <text evidence="2">The sequence shown here is derived from an EMBL/GenBank/DDBJ whole genome shotgun (WGS) entry which is preliminary data.</text>
</comment>
<feature type="compositionally biased region" description="Basic and acidic residues" evidence="1">
    <location>
        <begin position="8"/>
        <end position="18"/>
    </location>
</feature>
<feature type="region of interest" description="Disordered" evidence="1">
    <location>
        <begin position="1"/>
        <end position="25"/>
    </location>
</feature>
<dbReference type="EMBL" id="CAKOFQ010006796">
    <property type="protein sequence ID" value="CAH1972307.1"/>
    <property type="molecule type" value="Genomic_DNA"/>
</dbReference>
<gene>
    <name evidence="2" type="ORF">ACAOBT_LOCUS9922</name>
</gene>
<protein>
    <submittedName>
        <fullName evidence="2">Uncharacterized protein</fullName>
    </submittedName>
</protein>